<dbReference type="CTD" id="68919173"/>
<reference evidence="1 2" key="2">
    <citation type="journal article" date="2011" name="PLoS Genet.">
        <title>Caenorhabditis briggsae recombinant inbred line genotypes reveal inter-strain incompatibility and the evolution of recombination.</title>
        <authorList>
            <person name="Ross J.A."/>
            <person name="Koboldt D.C."/>
            <person name="Staisch J.E."/>
            <person name="Chamberlin H.M."/>
            <person name="Gupta B.P."/>
            <person name="Miller R.D."/>
            <person name="Baird S.E."/>
            <person name="Haag E.S."/>
        </authorList>
    </citation>
    <scope>NUCLEOTIDE SEQUENCE [LARGE SCALE GENOMIC DNA]</scope>
    <source>
        <strain evidence="1 2">AF16</strain>
    </source>
</reference>
<keyword evidence="2" id="KW-1185">Reference proteome</keyword>
<proteinExistence type="predicted"/>
<dbReference type="KEGG" id="cbr:CBG_27724"/>
<dbReference type="RefSeq" id="XP_045099563.1">
    <property type="nucleotide sequence ID" value="XM_045239688.1"/>
</dbReference>
<dbReference type="Proteomes" id="UP000008549">
    <property type="component" value="Unassembled WGS sequence"/>
</dbReference>
<accession>B6IJ22</accession>
<evidence type="ECO:0000313" key="1">
    <source>
        <dbReference type="EMBL" id="CAS00002.1"/>
    </source>
</evidence>
<evidence type="ECO:0000313" key="2">
    <source>
        <dbReference type="Proteomes" id="UP000008549"/>
    </source>
</evidence>
<organism evidence="1 2">
    <name type="scientific">Caenorhabditis briggsae</name>
    <dbReference type="NCBI Taxonomy" id="6238"/>
    <lineage>
        <taxon>Eukaryota</taxon>
        <taxon>Metazoa</taxon>
        <taxon>Ecdysozoa</taxon>
        <taxon>Nematoda</taxon>
        <taxon>Chromadorea</taxon>
        <taxon>Rhabditida</taxon>
        <taxon>Rhabditina</taxon>
        <taxon>Rhabditomorpha</taxon>
        <taxon>Rhabditoidea</taxon>
        <taxon>Rhabditidae</taxon>
        <taxon>Peloderinae</taxon>
        <taxon>Caenorhabditis</taxon>
    </lineage>
</organism>
<reference evidence="1 2" key="1">
    <citation type="journal article" date="2003" name="PLoS Biol.">
        <title>The genome sequence of Caenorhabditis briggsae: a platform for comparative genomics.</title>
        <authorList>
            <person name="Stein L.D."/>
            <person name="Bao Z."/>
            <person name="Blasiar D."/>
            <person name="Blumenthal T."/>
            <person name="Brent M.R."/>
            <person name="Chen N."/>
            <person name="Chinwalla A."/>
            <person name="Clarke L."/>
            <person name="Clee C."/>
            <person name="Coghlan A."/>
            <person name="Coulson A."/>
            <person name="D'Eustachio P."/>
            <person name="Fitch D.H."/>
            <person name="Fulton L.A."/>
            <person name="Fulton R.E."/>
            <person name="Griffiths-Jones S."/>
            <person name="Harris T.W."/>
            <person name="Hillier L.W."/>
            <person name="Kamath R."/>
            <person name="Kuwabara P.E."/>
            <person name="Mardis E.R."/>
            <person name="Marra M.A."/>
            <person name="Miner T.L."/>
            <person name="Minx P."/>
            <person name="Mullikin J.C."/>
            <person name="Plumb R.W."/>
            <person name="Rogers J."/>
            <person name="Schein J.E."/>
            <person name="Sohrmann M."/>
            <person name="Spieth J."/>
            <person name="Stajich J.E."/>
            <person name="Wei C."/>
            <person name="Willey D."/>
            <person name="Wilson R.K."/>
            <person name="Durbin R."/>
            <person name="Waterston R.H."/>
        </authorList>
    </citation>
    <scope>NUCLEOTIDE SEQUENCE [LARGE SCALE GENOMIC DNA]</scope>
    <source>
        <strain evidence="1 2">AF16</strain>
    </source>
</reference>
<sequence length="17" mass="1816">MRRNGGSGSSLRRHSGT</sequence>
<name>B6IJ22_CAEBR</name>
<dbReference type="AlphaFoldDB" id="B6IJ22"/>
<dbReference type="InParanoid" id="B6IJ22"/>
<gene>
    <name evidence="1" type="ORF">CBG27724</name>
    <name evidence="1" type="ORF">CBG_27724</name>
</gene>
<dbReference type="GeneID" id="68919173"/>
<protein>
    <submittedName>
        <fullName evidence="1">Protein CBG27724</fullName>
    </submittedName>
</protein>
<dbReference type="EMBL" id="HE600983">
    <property type="protein sequence ID" value="CAS00002.1"/>
    <property type="molecule type" value="Genomic_DNA"/>
</dbReference>